<feature type="transmembrane region" description="Helical" evidence="6">
    <location>
        <begin position="145"/>
        <end position="168"/>
    </location>
</feature>
<dbReference type="InterPro" id="IPR001123">
    <property type="entry name" value="LeuE-type"/>
</dbReference>
<evidence type="ECO:0000256" key="3">
    <source>
        <dbReference type="ARBA" id="ARBA00022692"/>
    </source>
</evidence>
<comment type="subcellular location">
    <subcellularLocation>
        <location evidence="1">Cell membrane</location>
        <topology evidence="1">Multi-pass membrane protein</topology>
    </subcellularLocation>
</comment>
<dbReference type="GO" id="GO:0015171">
    <property type="term" value="F:amino acid transmembrane transporter activity"/>
    <property type="evidence" value="ECO:0007669"/>
    <property type="project" value="TreeGrafter"/>
</dbReference>
<feature type="transmembrane region" description="Helical" evidence="6">
    <location>
        <begin position="38"/>
        <end position="64"/>
    </location>
</feature>
<keyword evidence="2" id="KW-1003">Cell membrane</keyword>
<sequence>MLSILTTYTATVLLFLIIPGPVNLAVVDAASRRGLKGALCAVAGTNAASLCLIAAAGAMLAGIGSANARFLDYLALVGSIYLIYYGFQLWRTRRDHHAAARAAQPAQYGKIFANAFAVGISNPKDVLFFMTFFPPFVSRLQMDLLPAMLVLTALWCVLDYAVLTAYGLGIAKLMTPPRQTAVQSLCALLFGGFGAYALWRTSATLFIV</sequence>
<feature type="transmembrane region" description="Helical" evidence="6">
    <location>
        <begin position="111"/>
        <end position="133"/>
    </location>
</feature>
<evidence type="ECO:0000313" key="8">
    <source>
        <dbReference type="Proteomes" id="UP000831534"/>
    </source>
</evidence>
<organism evidence="7 8">
    <name type="scientific">Conchiformibius kuhniae</name>
    <dbReference type="NCBI Taxonomy" id="211502"/>
    <lineage>
        <taxon>Bacteria</taxon>
        <taxon>Pseudomonadati</taxon>
        <taxon>Pseudomonadota</taxon>
        <taxon>Betaproteobacteria</taxon>
        <taxon>Neisseriales</taxon>
        <taxon>Neisseriaceae</taxon>
        <taxon>Conchiformibius</taxon>
    </lineage>
</organism>
<dbReference type="Pfam" id="PF01810">
    <property type="entry name" value="LysE"/>
    <property type="match status" value="1"/>
</dbReference>
<keyword evidence="3 6" id="KW-0812">Transmembrane</keyword>
<dbReference type="GO" id="GO:0005886">
    <property type="term" value="C:plasma membrane"/>
    <property type="evidence" value="ECO:0007669"/>
    <property type="project" value="UniProtKB-SubCell"/>
</dbReference>
<keyword evidence="4 6" id="KW-1133">Transmembrane helix</keyword>
<dbReference type="PANTHER" id="PTHR30086:SF20">
    <property type="entry name" value="ARGININE EXPORTER PROTEIN ARGO-RELATED"/>
    <property type="match status" value="1"/>
</dbReference>
<evidence type="ECO:0000313" key="7">
    <source>
        <dbReference type="EMBL" id="UOP04628.2"/>
    </source>
</evidence>
<evidence type="ECO:0000256" key="2">
    <source>
        <dbReference type="ARBA" id="ARBA00022475"/>
    </source>
</evidence>
<dbReference type="KEGG" id="ckh:LVJ77_10455"/>
<reference evidence="7" key="2">
    <citation type="submission" date="2024-09" db="EMBL/GenBank/DDBJ databases">
        <authorList>
            <person name="Veyrier F.J."/>
        </authorList>
    </citation>
    <scope>NUCLEOTIDE SEQUENCE</scope>
    <source>
        <strain evidence="7">17694</strain>
    </source>
</reference>
<proteinExistence type="predicted"/>
<reference evidence="7" key="1">
    <citation type="journal article" date="2022" name="Res Sq">
        <title>Evolution of multicellular longitudinally dividing oral cavity symbionts (Neisseriaceae).</title>
        <authorList>
            <person name="Nyongesa S."/>
            <person name="Weber P."/>
            <person name="Bernet E."/>
            <person name="Pullido F."/>
            <person name="Nieckarz M."/>
            <person name="Delaby M."/>
            <person name="Nieves C."/>
            <person name="Viehboeck T."/>
            <person name="Krause N."/>
            <person name="Rivera-Millot A."/>
            <person name="Nakamura A."/>
            <person name="Vischer N."/>
            <person name="VanNieuwenhze M."/>
            <person name="Brun Y."/>
            <person name="Cava F."/>
            <person name="Bulgheresi S."/>
            <person name="Veyrier F."/>
        </authorList>
    </citation>
    <scope>NUCLEOTIDE SEQUENCE</scope>
    <source>
        <strain evidence="7">17694</strain>
    </source>
</reference>
<accession>A0A8T9MW30</accession>
<keyword evidence="8" id="KW-1185">Reference proteome</keyword>
<feature type="transmembrane region" description="Helical" evidence="6">
    <location>
        <begin position="6"/>
        <end position="26"/>
    </location>
</feature>
<keyword evidence="5 6" id="KW-0472">Membrane</keyword>
<feature type="transmembrane region" description="Helical" evidence="6">
    <location>
        <begin position="70"/>
        <end position="90"/>
    </location>
</feature>
<name>A0A8T9MW30_9NEIS</name>
<evidence type="ECO:0000256" key="1">
    <source>
        <dbReference type="ARBA" id="ARBA00004651"/>
    </source>
</evidence>
<dbReference type="AlphaFoldDB" id="A0A8T9MW30"/>
<dbReference type="EMBL" id="CP091521">
    <property type="protein sequence ID" value="UOP04628.2"/>
    <property type="molecule type" value="Genomic_DNA"/>
</dbReference>
<dbReference type="PANTHER" id="PTHR30086">
    <property type="entry name" value="ARGININE EXPORTER PROTEIN ARGO"/>
    <property type="match status" value="1"/>
</dbReference>
<evidence type="ECO:0000256" key="5">
    <source>
        <dbReference type="ARBA" id="ARBA00023136"/>
    </source>
</evidence>
<evidence type="ECO:0000256" key="6">
    <source>
        <dbReference type="SAM" id="Phobius"/>
    </source>
</evidence>
<dbReference type="Proteomes" id="UP000831534">
    <property type="component" value="Chromosome"/>
</dbReference>
<gene>
    <name evidence="7" type="ORF">LVJ77_10455</name>
</gene>
<dbReference type="RefSeq" id="WP_084165983.1">
    <property type="nucleotide sequence ID" value="NZ_CP091521.1"/>
</dbReference>
<protein>
    <submittedName>
        <fullName evidence="7">LysE family translocator</fullName>
    </submittedName>
</protein>
<feature type="transmembrane region" description="Helical" evidence="6">
    <location>
        <begin position="180"/>
        <end position="199"/>
    </location>
</feature>
<evidence type="ECO:0000256" key="4">
    <source>
        <dbReference type="ARBA" id="ARBA00022989"/>
    </source>
</evidence>